<evidence type="ECO:0000313" key="8">
    <source>
        <dbReference type="Proteomes" id="UP000183639"/>
    </source>
</evidence>
<dbReference type="PANTHER" id="PTHR42792">
    <property type="entry name" value="FLAGELLIN"/>
    <property type="match status" value="1"/>
</dbReference>
<organism evidence="7 8">
    <name type="scientific">Selenomonas ruminantium</name>
    <dbReference type="NCBI Taxonomy" id="971"/>
    <lineage>
        <taxon>Bacteria</taxon>
        <taxon>Bacillati</taxon>
        <taxon>Bacillota</taxon>
        <taxon>Negativicutes</taxon>
        <taxon>Selenomonadales</taxon>
        <taxon>Selenomonadaceae</taxon>
        <taxon>Selenomonas</taxon>
    </lineage>
</organism>
<sequence>MAMVVKNNMPAKNTLNQLDKNDKALAKSLKKAASGMKINGAGDDASGYAISERMETQLRSLEQDNANAQNGSSLLKTAEGAIASTVDILKTLKEKVINAANDTNTDADRATIQKELDQAIDQIDDNASVTFNGQLLVDGSKNNEVLHPGTKTSLTNEQLAEDTGRTTDITALKDRGGQSLQILDSDTITVSYVKGGETYVFSQKVDGMMFGEIFDMQDAHGHQLQDDIKMFADTSGDKSIVGTDQYNQKVKTIDGKNAITYQAVEAGIDGQIAGLTICVTDSQGNPKRSANAALDAFTETVRAQNPSPDSALVLQVGTKANQSIKAGLTDMRAVALGLRSSDGKTLQIGTQAQANAAINVIDNALQKVLNQQTDIGSLDSRLEYTSSNLVTASENTQASASVIRDANMAQEMTTYTKNNVLVQAAQSMLAQANQSSSSVLSLLQ</sequence>
<comment type="similarity">
    <text evidence="1 4">Belongs to the bacterial flagellin family.</text>
</comment>
<comment type="subcellular location">
    <subcellularLocation>
        <location evidence="4">Secreted</location>
    </subcellularLocation>
    <subcellularLocation>
        <location evidence="4">Bacterial flagellum</location>
    </subcellularLocation>
</comment>
<accession>A0A1I3FPR9</accession>
<evidence type="ECO:0000259" key="5">
    <source>
        <dbReference type="Pfam" id="PF00669"/>
    </source>
</evidence>
<dbReference type="Proteomes" id="UP000183639">
    <property type="component" value="Unassembled WGS sequence"/>
</dbReference>
<dbReference type="InterPro" id="IPR001029">
    <property type="entry name" value="Flagellin_N"/>
</dbReference>
<keyword evidence="4" id="KW-0964">Secreted</keyword>
<protein>
    <recommendedName>
        <fullName evidence="2 4">Flagellin</fullName>
    </recommendedName>
</protein>
<reference evidence="7 8" key="1">
    <citation type="submission" date="2016-10" db="EMBL/GenBank/DDBJ databases">
        <authorList>
            <person name="de Groot N.N."/>
        </authorList>
    </citation>
    <scope>NUCLEOTIDE SEQUENCE [LARGE SCALE GENOMIC DNA]</scope>
    <source>
        <strain evidence="7 8">Z108</strain>
    </source>
</reference>
<dbReference type="OrthoDB" id="9796789at2"/>
<keyword evidence="7" id="KW-0282">Flagellum</keyword>
<dbReference type="InterPro" id="IPR001492">
    <property type="entry name" value="Flagellin"/>
</dbReference>
<dbReference type="EMBL" id="FOQK01000016">
    <property type="protein sequence ID" value="SFI13180.1"/>
    <property type="molecule type" value="Genomic_DNA"/>
</dbReference>
<keyword evidence="7" id="KW-0969">Cilium</keyword>
<feature type="domain" description="Flagellin N-terminal" evidence="5">
    <location>
        <begin position="5"/>
        <end position="141"/>
    </location>
</feature>
<dbReference type="RefSeq" id="WP_075444375.1">
    <property type="nucleotide sequence ID" value="NZ_FOQK01000016.1"/>
</dbReference>
<evidence type="ECO:0000313" key="7">
    <source>
        <dbReference type="EMBL" id="SFI13180.1"/>
    </source>
</evidence>
<gene>
    <name evidence="7" type="ORF">SAMN04487861_11658</name>
</gene>
<evidence type="ECO:0000256" key="3">
    <source>
        <dbReference type="ARBA" id="ARBA00023143"/>
    </source>
</evidence>
<comment type="function">
    <text evidence="4">Flagellin is the subunit protein which polymerizes to form the filaments of bacterial flagella.</text>
</comment>
<keyword evidence="3 4" id="KW-0975">Bacterial flagellum</keyword>
<evidence type="ECO:0000256" key="1">
    <source>
        <dbReference type="ARBA" id="ARBA00005709"/>
    </source>
</evidence>
<keyword evidence="7" id="KW-0966">Cell projection</keyword>
<evidence type="ECO:0000259" key="6">
    <source>
        <dbReference type="Pfam" id="PF00700"/>
    </source>
</evidence>
<dbReference type="AlphaFoldDB" id="A0A1I3FPR9"/>
<dbReference type="Gene3D" id="1.20.1330.10">
    <property type="entry name" value="f41 fragment of flagellin, N-terminal domain"/>
    <property type="match status" value="2"/>
</dbReference>
<dbReference type="SUPFAM" id="SSF64518">
    <property type="entry name" value="Phase 1 flagellin"/>
    <property type="match status" value="1"/>
</dbReference>
<dbReference type="InterPro" id="IPR046358">
    <property type="entry name" value="Flagellin_C"/>
</dbReference>
<proteinExistence type="inferred from homology"/>
<dbReference type="Pfam" id="PF00700">
    <property type="entry name" value="Flagellin_C"/>
    <property type="match status" value="1"/>
</dbReference>
<dbReference type="PANTHER" id="PTHR42792:SF2">
    <property type="entry name" value="FLAGELLIN"/>
    <property type="match status" value="1"/>
</dbReference>
<evidence type="ECO:0000256" key="4">
    <source>
        <dbReference type="RuleBase" id="RU362073"/>
    </source>
</evidence>
<name>A0A1I3FPR9_SELRU</name>
<dbReference type="PRINTS" id="PR00207">
    <property type="entry name" value="FLAGELLIN"/>
</dbReference>
<dbReference type="Pfam" id="PF00669">
    <property type="entry name" value="Flagellin_N"/>
    <property type="match status" value="1"/>
</dbReference>
<dbReference type="GO" id="GO:0009288">
    <property type="term" value="C:bacterial-type flagellum"/>
    <property type="evidence" value="ECO:0007669"/>
    <property type="project" value="UniProtKB-SubCell"/>
</dbReference>
<feature type="domain" description="Flagellin C-terminal" evidence="6">
    <location>
        <begin position="358"/>
        <end position="443"/>
    </location>
</feature>
<dbReference type="GO" id="GO:0005576">
    <property type="term" value="C:extracellular region"/>
    <property type="evidence" value="ECO:0007669"/>
    <property type="project" value="UniProtKB-SubCell"/>
</dbReference>
<dbReference type="GO" id="GO:0005198">
    <property type="term" value="F:structural molecule activity"/>
    <property type="evidence" value="ECO:0007669"/>
    <property type="project" value="UniProtKB-UniRule"/>
</dbReference>
<evidence type="ECO:0000256" key="2">
    <source>
        <dbReference type="ARBA" id="ARBA00020110"/>
    </source>
</evidence>